<gene>
    <name evidence="3" type="ORF">SNEC2469_LOCUS17328</name>
</gene>
<protein>
    <recommendedName>
        <fullName evidence="2">EF-hand domain-containing protein</fullName>
    </recommendedName>
</protein>
<dbReference type="InterPro" id="IPR002048">
    <property type="entry name" value="EF_hand_dom"/>
</dbReference>
<reference evidence="3" key="1">
    <citation type="submission" date="2021-02" db="EMBL/GenBank/DDBJ databases">
        <authorList>
            <person name="Dougan E. K."/>
            <person name="Rhodes N."/>
            <person name="Thang M."/>
            <person name="Chan C."/>
        </authorList>
    </citation>
    <scope>NUCLEOTIDE SEQUENCE</scope>
</reference>
<accession>A0A812VAC8</accession>
<dbReference type="Gene3D" id="1.10.238.10">
    <property type="entry name" value="EF-hand"/>
    <property type="match status" value="1"/>
</dbReference>
<evidence type="ECO:0000313" key="3">
    <source>
        <dbReference type="EMBL" id="CAE7607456.1"/>
    </source>
</evidence>
<keyword evidence="1" id="KW-0106">Calcium</keyword>
<proteinExistence type="predicted"/>
<dbReference type="AlphaFoldDB" id="A0A812VAC8"/>
<dbReference type="Pfam" id="PF00036">
    <property type="entry name" value="EF-hand_1"/>
    <property type="match status" value="1"/>
</dbReference>
<keyword evidence="4" id="KW-1185">Reference proteome</keyword>
<name>A0A812VAC8_9DINO</name>
<evidence type="ECO:0000259" key="2">
    <source>
        <dbReference type="PROSITE" id="PS50222"/>
    </source>
</evidence>
<dbReference type="InterPro" id="IPR018247">
    <property type="entry name" value="EF_Hand_1_Ca_BS"/>
</dbReference>
<dbReference type="InterPro" id="IPR011992">
    <property type="entry name" value="EF-hand-dom_pair"/>
</dbReference>
<feature type="domain" description="EF-hand" evidence="2">
    <location>
        <begin position="36"/>
        <end position="71"/>
    </location>
</feature>
<evidence type="ECO:0000313" key="4">
    <source>
        <dbReference type="Proteomes" id="UP000601435"/>
    </source>
</evidence>
<dbReference type="SMART" id="SM00054">
    <property type="entry name" value="EFh"/>
    <property type="match status" value="1"/>
</dbReference>
<comment type="caution">
    <text evidence="3">The sequence shown here is derived from an EMBL/GenBank/DDBJ whole genome shotgun (WGS) entry which is preliminary data.</text>
</comment>
<dbReference type="SUPFAM" id="SSF47473">
    <property type="entry name" value="EF-hand"/>
    <property type="match status" value="1"/>
</dbReference>
<dbReference type="Proteomes" id="UP000601435">
    <property type="component" value="Unassembled WGS sequence"/>
</dbReference>
<organism evidence="3 4">
    <name type="scientific">Symbiodinium necroappetens</name>
    <dbReference type="NCBI Taxonomy" id="1628268"/>
    <lineage>
        <taxon>Eukaryota</taxon>
        <taxon>Sar</taxon>
        <taxon>Alveolata</taxon>
        <taxon>Dinophyceae</taxon>
        <taxon>Suessiales</taxon>
        <taxon>Symbiodiniaceae</taxon>
        <taxon>Symbiodinium</taxon>
    </lineage>
</organism>
<dbReference type="PROSITE" id="PS00018">
    <property type="entry name" value="EF_HAND_1"/>
    <property type="match status" value="1"/>
</dbReference>
<evidence type="ECO:0000256" key="1">
    <source>
        <dbReference type="ARBA" id="ARBA00022837"/>
    </source>
</evidence>
<dbReference type="EMBL" id="CAJNJA010028609">
    <property type="protein sequence ID" value="CAE7607456.1"/>
    <property type="molecule type" value="Genomic_DNA"/>
</dbReference>
<dbReference type="PROSITE" id="PS50222">
    <property type="entry name" value="EF_HAND_2"/>
    <property type="match status" value="1"/>
</dbReference>
<sequence>MFGQLDITGRGLIGPDDLQKVLSTSLHKKEPASGDNNIRRFTDMVKEFDLNGDGYLDPQEFRKMLRAEEPWNEGDSSTAAPAPFAKFSKLHVVQLVMLCPALRSLR</sequence>
<dbReference type="GO" id="GO:0005509">
    <property type="term" value="F:calcium ion binding"/>
    <property type="evidence" value="ECO:0007669"/>
    <property type="project" value="InterPro"/>
</dbReference>
<dbReference type="OrthoDB" id="26525at2759"/>